<feature type="domain" description="D-isomer specific 2-hydroxyacid dehydrogenase NAD-binding" evidence="6">
    <location>
        <begin position="114"/>
        <end position="287"/>
    </location>
</feature>
<keyword evidence="3" id="KW-0520">NAD</keyword>
<evidence type="ECO:0000313" key="8">
    <source>
        <dbReference type="Proteomes" id="UP001496627"/>
    </source>
</evidence>
<keyword evidence="8" id="KW-1185">Reference proteome</keyword>
<reference evidence="7 8" key="1">
    <citation type="submission" date="2024-05" db="EMBL/GenBank/DDBJ databases">
        <title>Neorhizobium sp. Rsf11, a plant growth promoting and heavy metal resistant PAH-degrader.</title>
        <authorList>
            <person name="Golubev S.N."/>
            <person name="Muratova A.Y."/>
            <person name="Markelova M.I."/>
        </authorList>
    </citation>
    <scope>NUCLEOTIDE SEQUENCE [LARGE SCALE GENOMIC DNA]</scope>
    <source>
        <strain evidence="7 8">Rsf11</strain>
    </source>
</reference>
<dbReference type="SUPFAM" id="SSF51735">
    <property type="entry name" value="NAD(P)-binding Rossmann-fold domains"/>
    <property type="match status" value="1"/>
</dbReference>
<dbReference type="Pfam" id="PF00389">
    <property type="entry name" value="2-Hacid_dh"/>
    <property type="match status" value="1"/>
</dbReference>
<dbReference type="CDD" id="cd12172">
    <property type="entry name" value="PGDH_like_2"/>
    <property type="match status" value="1"/>
</dbReference>
<evidence type="ECO:0000256" key="2">
    <source>
        <dbReference type="ARBA" id="ARBA00023002"/>
    </source>
</evidence>
<dbReference type="InterPro" id="IPR029753">
    <property type="entry name" value="D-isomer_DH_CS"/>
</dbReference>
<accession>A0ABV0M6N7</accession>
<comment type="similarity">
    <text evidence="1 4">Belongs to the D-isomer specific 2-hydroxyacid dehydrogenase family.</text>
</comment>
<proteinExistence type="inferred from homology"/>
<gene>
    <name evidence="7" type="ORF">ABK249_20730</name>
</gene>
<dbReference type="InterPro" id="IPR006139">
    <property type="entry name" value="D-isomer_2_OHA_DH_cat_dom"/>
</dbReference>
<protein>
    <submittedName>
        <fullName evidence="7">Phosphoglycerate dehydrogenase</fullName>
    </submittedName>
</protein>
<feature type="domain" description="D-isomer specific 2-hydroxyacid dehydrogenase catalytic" evidence="5">
    <location>
        <begin position="38"/>
        <end position="288"/>
    </location>
</feature>
<comment type="caution">
    <text evidence="7">The sequence shown here is derived from an EMBL/GenBank/DDBJ whole genome shotgun (WGS) entry which is preliminary data.</text>
</comment>
<dbReference type="InterPro" id="IPR006140">
    <property type="entry name" value="D-isomer_DH_NAD-bd"/>
</dbReference>
<dbReference type="RefSeq" id="WP_348863800.1">
    <property type="nucleotide sequence ID" value="NZ_JBEAAL010000017.1"/>
</dbReference>
<dbReference type="InterPro" id="IPR036291">
    <property type="entry name" value="NAD(P)-bd_dom_sf"/>
</dbReference>
<evidence type="ECO:0000256" key="4">
    <source>
        <dbReference type="RuleBase" id="RU003719"/>
    </source>
</evidence>
<dbReference type="SUPFAM" id="SSF52283">
    <property type="entry name" value="Formate/glycerate dehydrogenase catalytic domain-like"/>
    <property type="match status" value="1"/>
</dbReference>
<sequence length="310" mass="33386">MKKVLVSNIMMLKEKERFDKAIRDLGYEPTWAAADQCLTEQQCISLVGEIDGWLAGDDAITEKVLLAALPRLKIIAKWGTGIDSIDLDAAKRLGVPVKNSPAAFANAVAEVALHYMLSLSRHLVAVDRTVRAGGWPKPQGRELFGLKLGMIGFGAIGQRIAELATAFGMEVIFFDPFVKNAKVIFGKIIHPASLDTIAAESDIVCLASSYNKDNHHIVGRDFLGKVKPSAFLVNVARGPLVDQEALIDALHENRLAGAGLDVFETEPLPAGNPLLAMSNVVLGSHNANNGRSAVEYVHMNTLSNLQSVLG</sequence>
<evidence type="ECO:0000256" key="1">
    <source>
        <dbReference type="ARBA" id="ARBA00005854"/>
    </source>
</evidence>
<dbReference type="EMBL" id="JBEAAL010000017">
    <property type="protein sequence ID" value="MEQ1407358.1"/>
    <property type="molecule type" value="Genomic_DNA"/>
</dbReference>
<dbReference type="Pfam" id="PF02826">
    <property type="entry name" value="2-Hacid_dh_C"/>
    <property type="match status" value="1"/>
</dbReference>
<name>A0ABV0M6N7_9HYPH</name>
<keyword evidence="2 4" id="KW-0560">Oxidoreductase</keyword>
<evidence type="ECO:0000313" key="7">
    <source>
        <dbReference type="EMBL" id="MEQ1407358.1"/>
    </source>
</evidence>
<evidence type="ECO:0000256" key="3">
    <source>
        <dbReference type="ARBA" id="ARBA00023027"/>
    </source>
</evidence>
<dbReference type="PROSITE" id="PS00671">
    <property type="entry name" value="D_2_HYDROXYACID_DH_3"/>
    <property type="match status" value="1"/>
</dbReference>
<organism evidence="7 8">
    <name type="scientific">Neorhizobium phenanthreniclasticum</name>
    <dbReference type="NCBI Taxonomy" id="3157917"/>
    <lineage>
        <taxon>Bacteria</taxon>
        <taxon>Pseudomonadati</taxon>
        <taxon>Pseudomonadota</taxon>
        <taxon>Alphaproteobacteria</taxon>
        <taxon>Hyphomicrobiales</taxon>
        <taxon>Rhizobiaceae</taxon>
        <taxon>Rhizobium/Agrobacterium group</taxon>
        <taxon>Neorhizobium</taxon>
    </lineage>
</organism>
<dbReference type="Proteomes" id="UP001496627">
    <property type="component" value="Unassembled WGS sequence"/>
</dbReference>
<evidence type="ECO:0000259" key="5">
    <source>
        <dbReference type="Pfam" id="PF00389"/>
    </source>
</evidence>
<dbReference type="PANTHER" id="PTHR42789">
    <property type="entry name" value="D-ISOMER SPECIFIC 2-HYDROXYACID DEHYDROGENASE FAMILY PROTEIN (AFU_ORTHOLOGUE AFUA_6G10090)"/>
    <property type="match status" value="1"/>
</dbReference>
<dbReference type="PANTHER" id="PTHR42789:SF1">
    <property type="entry name" value="D-ISOMER SPECIFIC 2-HYDROXYACID DEHYDROGENASE FAMILY PROTEIN (AFU_ORTHOLOGUE AFUA_6G10090)"/>
    <property type="match status" value="1"/>
</dbReference>
<dbReference type="InterPro" id="IPR050857">
    <property type="entry name" value="D-2-hydroxyacid_DH"/>
</dbReference>
<evidence type="ECO:0000259" key="6">
    <source>
        <dbReference type="Pfam" id="PF02826"/>
    </source>
</evidence>
<dbReference type="Gene3D" id="3.40.50.720">
    <property type="entry name" value="NAD(P)-binding Rossmann-like Domain"/>
    <property type="match status" value="2"/>
</dbReference>